<dbReference type="AlphaFoldDB" id="A0A9X0QAU1"/>
<dbReference type="RefSeq" id="WP_183972968.1">
    <property type="nucleotide sequence ID" value="NZ_JACHEB010000001.1"/>
</dbReference>
<evidence type="ECO:0000313" key="2">
    <source>
        <dbReference type="Proteomes" id="UP000535182"/>
    </source>
</evidence>
<accession>A0A9X0QAU1</accession>
<protein>
    <submittedName>
        <fullName evidence="1">Uncharacterized protein</fullName>
    </submittedName>
</protein>
<name>A0A9X0QAU1_9BACT</name>
<comment type="caution">
    <text evidence="1">The sequence shown here is derived from an EMBL/GenBank/DDBJ whole genome shotgun (WGS) entry which is preliminary data.</text>
</comment>
<gene>
    <name evidence="1" type="ORF">HDF14_000374</name>
</gene>
<keyword evidence="2" id="KW-1185">Reference proteome</keyword>
<organism evidence="1 2">
    <name type="scientific">Tunturiibacter gelidiferens</name>
    <dbReference type="NCBI Taxonomy" id="3069689"/>
    <lineage>
        <taxon>Bacteria</taxon>
        <taxon>Pseudomonadati</taxon>
        <taxon>Acidobacteriota</taxon>
        <taxon>Terriglobia</taxon>
        <taxon>Terriglobales</taxon>
        <taxon>Acidobacteriaceae</taxon>
        <taxon>Tunturiibacter</taxon>
    </lineage>
</organism>
<reference evidence="1 2" key="1">
    <citation type="submission" date="2020-08" db="EMBL/GenBank/DDBJ databases">
        <title>Genomic Encyclopedia of Type Strains, Phase IV (KMG-V): Genome sequencing to study the core and pangenomes of soil and plant-associated prokaryotes.</title>
        <authorList>
            <person name="Whitman W."/>
        </authorList>
    </citation>
    <scope>NUCLEOTIDE SEQUENCE [LARGE SCALE GENOMIC DNA]</scope>
    <source>
        <strain evidence="1 2">X5P2</strain>
    </source>
</reference>
<proteinExistence type="predicted"/>
<evidence type="ECO:0000313" key="1">
    <source>
        <dbReference type="EMBL" id="MBB5326780.1"/>
    </source>
</evidence>
<dbReference type="EMBL" id="JACHEB010000001">
    <property type="protein sequence ID" value="MBB5326780.1"/>
    <property type="molecule type" value="Genomic_DNA"/>
</dbReference>
<sequence length="55" mass="6155">MVDIDLLVAALRKRGHKVEGIFKVPDNAGDYEFVVDGNTLNLAETRQLLESEEPK</sequence>
<dbReference type="Proteomes" id="UP000535182">
    <property type="component" value="Unassembled WGS sequence"/>
</dbReference>